<feature type="region of interest" description="Disordered" evidence="1">
    <location>
        <begin position="85"/>
        <end position="120"/>
    </location>
</feature>
<proteinExistence type="predicted"/>
<feature type="compositionally biased region" description="Basic and acidic residues" evidence="1">
    <location>
        <begin position="85"/>
        <end position="104"/>
    </location>
</feature>
<evidence type="ECO:0000256" key="1">
    <source>
        <dbReference type="SAM" id="MobiDB-lite"/>
    </source>
</evidence>
<keyword evidence="3" id="KW-1185">Reference proteome</keyword>
<accession>A0AAV7ME26</accession>
<dbReference type="Proteomes" id="UP001066276">
    <property type="component" value="Chromosome 10"/>
</dbReference>
<feature type="region of interest" description="Disordered" evidence="1">
    <location>
        <begin position="1"/>
        <end position="55"/>
    </location>
</feature>
<feature type="compositionally biased region" description="Polar residues" evidence="1">
    <location>
        <begin position="24"/>
        <end position="33"/>
    </location>
</feature>
<comment type="caution">
    <text evidence="2">The sequence shown here is derived from an EMBL/GenBank/DDBJ whole genome shotgun (WGS) entry which is preliminary data.</text>
</comment>
<sequence>MSTVPSSPALSGMSWSGAPHRGNLSATAEQSSGRGAKIKPGSIKRIPGTPPSDRHRVSILGHLCITQAHQWAAARKDLVAEHNSDMAGATRHEMGPAAAHHSERISSGGETRLRVNPPRA</sequence>
<dbReference type="EMBL" id="JANPWB010000014">
    <property type="protein sequence ID" value="KAJ1100727.1"/>
    <property type="molecule type" value="Genomic_DNA"/>
</dbReference>
<dbReference type="AlphaFoldDB" id="A0AAV7ME26"/>
<gene>
    <name evidence="2" type="ORF">NDU88_005808</name>
</gene>
<evidence type="ECO:0000313" key="3">
    <source>
        <dbReference type="Proteomes" id="UP001066276"/>
    </source>
</evidence>
<evidence type="ECO:0000313" key="2">
    <source>
        <dbReference type="EMBL" id="KAJ1100727.1"/>
    </source>
</evidence>
<name>A0AAV7ME26_PLEWA</name>
<reference evidence="2" key="1">
    <citation type="journal article" date="2022" name="bioRxiv">
        <title>Sequencing and chromosome-scale assembly of the giantPleurodeles waltlgenome.</title>
        <authorList>
            <person name="Brown T."/>
            <person name="Elewa A."/>
            <person name="Iarovenko S."/>
            <person name="Subramanian E."/>
            <person name="Araus A.J."/>
            <person name="Petzold A."/>
            <person name="Susuki M."/>
            <person name="Suzuki K.-i.T."/>
            <person name="Hayashi T."/>
            <person name="Toyoda A."/>
            <person name="Oliveira C."/>
            <person name="Osipova E."/>
            <person name="Leigh N.D."/>
            <person name="Simon A."/>
            <person name="Yun M.H."/>
        </authorList>
    </citation>
    <scope>NUCLEOTIDE SEQUENCE</scope>
    <source>
        <strain evidence="2">20211129_DDA</strain>
        <tissue evidence="2">Liver</tissue>
    </source>
</reference>
<protein>
    <submittedName>
        <fullName evidence="2">Uncharacterized protein</fullName>
    </submittedName>
</protein>
<organism evidence="2 3">
    <name type="scientific">Pleurodeles waltl</name>
    <name type="common">Iberian ribbed newt</name>
    <dbReference type="NCBI Taxonomy" id="8319"/>
    <lineage>
        <taxon>Eukaryota</taxon>
        <taxon>Metazoa</taxon>
        <taxon>Chordata</taxon>
        <taxon>Craniata</taxon>
        <taxon>Vertebrata</taxon>
        <taxon>Euteleostomi</taxon>
        <taxon>Amphibia</taxon>
        <taxon>Batrachia</taxon>
        <taxon>Caudata</taxon>
        <taxon>Salamandroidea</taxon>
        <taxon>Salamandridae</taxon>
        <taxon>Pleurodelinae</taxon>
        <taxon>Pleurodeles</taxon>
    </lineage>
</organism>